<dbReference type="Proteomes" id="UP000799291">
    <property type="component" value="Unassembled WGS sequence"/>
</dbReference>
<evidence type="ECO:0000313" key="3">
    <source>
        <dbReference type="Proteomes" id="UP000799291"/>
    </source>
</evidence>
<keyword evidence="3" id="KW-1185">Reference proteome</keyword>
<gene>
    <name evidence="2" type="ORF">K458DRAFT_390683</name>
</gene>
<evidence type="ECO:0000313" key="2">
    <source>
        <dbReference type="EMBL" id="KAF2682767.1"/>
    </source>
</evidence>
<accession>A0A6G1IWY4</accession>
<name>A0A6G1IWY4_9PLEO</name>
<protein>
    <submittedName>
        <fullName evidence="2">Uncharacterized protein</fullName>
    </submittedName>
</protein>
<proteinExistence type="predicted"/>
<dbReference type="AlphaFoldDB" id="A0A6G1IWY4"/>
<dbReference type="EMBL" id="MU005586">
    <property type="protein sequence ID" value="KAF2682767.1"/>
    <property type="molecule type" value="Genomic_DNA"/>
</dbReference>
<evidence type="ECO:0000256" key="1">
    <source>
        <dbReference type="SAM" id="MobiDB-lite"/>
    </source>
</evidence>
<feature type="region of interest" description="Disordered" evidence="1">
    <location>
        <begin position="1"/>
        <end position="40"/>
    </location>
</feature>
<sequence>MSLIKNPPNTPYWDRPSFDSVPSPPPQRRQRVQPHPTVSDNRCHVVVSSRARIDVKLTAVTAKGTRYAARRCRKQRDMGGVNIFLVPPYIKLSSLFAAESDVLWVPELPWTTLRRSTRRVMTIADMDRLATCDMWTGGGWKIHGNYCNRRELRNVHEMKGVLARLGRGLGWKEKQGQERIITTDKGLQI</sequence>
<organism evidence="2 3">
    <name type="scientific">Lentithecium fluviatile CBS 122367</name>
    <dbReference type="NCBI Taxonomy" id="1168545"/>
    <lineage>
        <taxon>Eukaryota</taxon>
        <taxon>Fungi</taxon>
        <taxon>Dikarya</taxon>
        <taxon>Ascomycota</taxon>
        <taxon>Pezizomycotina</taxon>
        <taxon>Dothideomycetes</taxon>
        <taxon>Pleosporomycetidae</taxon>
        <taxon>Pleosporales</taxon>
        <taxon>Massarineae</taxon>
        <taxon>Lentitheciaceae</taxon>
        <taxon>Lentithecium</taxon>
    </lineage>
</organism>
<reference evidence="2" key="1">
    <citation type="journal article" date="2020" name="Stud. Mycol.">
        <title>101 Dothideomycetes genomes: a test case for predicting lifestyles and emergence of pathogens.</title>
        <authorList>
            <person name="Haridas S."/>
            <person name="Albert R."/>
            <person name="Binder M."/>
            <person name="Bloem J."/>
            <person name="Labutti K."/>
            <person name="Salamov A."/>
            <person name="Andreopoulos B."/>
            <person name="Baker S."/>
            <person name="Barry K."/>
            <person name="Bills G."/>
            <person name="Bluhm B."/>
            <person name="Cannon C."/>
            <person name="Castanera R."/>
            <person name="Culley D."/>
            <person name="Daum C."/>
            <person name="Ezra D."/>
            <person name="Gonzalez J."/>
            <person name="Henrissat B."/>
            <person name="Kuo A."/>
            <person name="Liang C."/>
            <person name="Lipzen A."/>
            <person name="Lutzoni F."/>
            <person name="Magnuson J."/>
            <person name="Mondo S."/>
            <person name="Nolan M."/>
            <person name="Ohm R."/>
            <person name="Pangilinan J."/>
            <person name="Park H.-J."/>
            <person name="Ramirez L."/>
            <person name="Alfaro M."/>
            <person name="Sun H."/>
            <person name="Tritt A."/>
            <person name="Yoshinaga Y."/>
            <person name="Zwiers L.-H."/>
            <person name="Turgeon B."/>
            <person name="Goodwin S."/>
            <person name="Spatafora J."/>
            <person name="Crous P."/>
            <person name="Grigoriev I."/>
        </authorList>
    </citation>
    <scope>NUCLEOTIDE SEQUENCE</scope>
    <source>
        <strain evidence="2">CBS 122367</strain>
    </source>
</reference>